<keyword evidence="1" id="KW-0732">Signal</keyword>
<feature type="signal peptide" evidence="1">
    <location>
        <begin position="1"/>
        <end position="21"/>
    </location>
</feature>
<name>A0A165J567_9BASI</name>
<keyword evidence="3" id="KW-1185">Reference proteome</keyword>
<organism evidence="2 3">
    <name type="scientific">Calocera cornea HHB12733</name>
    <dbReference type="NCBI Taxonomy" id="1353952"/>
    <lineage>
        <taxon>Eukaryota</taxon>
        <taxon>Fungi</taxon>
        <taxon>Dikarya</taxon>
        <taxon>Basidiomycota</taxon>
        <taxon>Agaricomycotina</taxon>
        <taxon>Dacrymycetes</taxon>
        <taxon>Dacrymycetales</taxon>
        <taxon>Dacrymycetaceae</taxon>
        <taxon>Calocera</taxon>
    </lineage>
</organism>
<dbReference type="OrthoDB" id="3350436at2759"/>
<evidence type="ECO:0000313" key="3">
    <source>
        <dbReference type="Proteomes" id="UP000076842"/>
    </source>
</evidence>
<dbReference type="EMBL" id="KV423923">
    <property type="protein sequence ID" value="KZT61387.1"/>
    <property type="molecule type" value="Genomic_DNA"/>
</dbReference>
<accession>A0A165J567</accession>
<reference evidence="2 3" key="1">
    <citation type="journal article" date="2016" name="Mol. Biol. Evol.">
        <title>Comparative Genomics of Early-Diverging Mushroom-Forming Fungi Provides Insights into the Origins of Lignocellulose Decay Capabilities.</title>
        <authorList>
            <person name="Nagy L.G."/>
            <person name="Riley R."/>
            <person name="Tritt A."/>
            <person name="Adam C."/>
            <person name="Daum C."/>
            <person name="Floudas D."/>
            <person name="Sun H."/>
            <person name="Yadav J.S."/>
            <person name="Pangilinan J."/>
            <person name="Larsson K.H."/>
            <person name="Matsuura K."/>
            <person name="Barry K."/>
            <person name="Labutti K."/>
            <person name="Kuo R."/>
            <person name="Ohm R.A."/>
            <person name="Bhattacharya S.S."/>
            <person name="Shirouzu T."/>
            <person name="Yoshinaga Y."/>
            <person name="Martin F.M."/>
            <person name="Grigoriev I.V."/>
            <person name="Hibbett D.S."/>
        </authorList>
    </citation>
    <scope>NUCLEOTIDE SEQUENCE [LARGE SCALE GENOMIC DNA]</scope>
    <source>
        <strain evidence="2 3">HHB12733</strain>
    </source>
</reference>
<evidence type="ECO:0000256" key="1">
    <source>
        <dbReference type="SAM" id="SignalP"/>
    </source>
</evidence>
<protein>
    <submittedName>
        <fullName evidence="2">Uncharacterized protein</fullName>
    </submittedName>
</protein>
<proteinExistence type="predicted"/>
<dbReference type="AlphaFoldDB" id="A0A165J567"/>
<evidence type="ECO:0000313" key="2">
    <source>
        <dbReference type="EMBL" id="KZT61387.1"/>
    </source>
</evidence>
<dbReference type="InParanoid" id="A0A165J567"/>
<sequence length="131" mass="14135">MLPAIIATTAILFAFIGAVLSQGVTCTTYGYTSCPYLEATTADLQSLISEFCGDNGGYPYYMYYEDLEGSFPVQGYYQVTSDAPGQFSQETCNTALSYIISECDATGEFWVTGVYENSAGITFSVTPCELA</sequence>
<gene>
    <name evidence="2" type="ORF">CALCODRAFT_491194</name>
</gene>
<feature type="chain" id="PRO_5007859759" evidence="1">
    <location>
        <begin position="22"/>
        <end position="131"/>
    </location>
</feature>
<dbReference type="Proteomes" id="UP000076842">
    <property type="component" value="Unassembled WGS sequence"/>
</dbReference>